<evidence type="ECO:0000313" key="3">
    <source>
        <dbReference type="Proteomes" id="UP000295252"/>
    </source>
</evidence>
<gene>
    <name evidence="2" type="ORF">GSCOC_T00043135001</name>
</gene>
<dbReference type="Proteomes" id="UP000295252">
    <property type="component" value="Chromosome VIII"/>
</dbReference>
<dbReference type="InParanoid" id="A0A068V4G0"/>
<dbReference type="PANTHER" id="PTHR34207">
    <property type="entry name" value="PROTEIN BIC1"/>
    <property type="match status" value="1"/>
</dbReference>
<evidence type="ECO:0008006" key="4">
    <source>
        <dbReference type="Google" id="ProtNLM"/>
    </source>
</evidence>
<protein>
    <recommendedName>
        <fullName evidence="4">Protein BIC1</fullName>
    </recommendedName>
</protein>
<dbReference type="AlphaFoldDB" id="A0A068V4G0"/>
<dbReference type="GO" id="GO:0009785">
    <property type="term" value="P:blue light signaling pathway"/>
    <property type="evidence" value="ECO:0007669"/>
    <property type="project" value="InterPro"/>
</dbReference>
<dbReference type="FunCoup" id="A0A068V4G0">
    <property type="interactions" value="37"/>
</dbReference>
<dbReference type="PhylomeDB" id="A0A068V4G0"/>
<dbReference type="InterPro" id="IPR040374">
    <property type="entry name" value="BIC"/>
</dbReference>
<sequence length="190" mass="21292">MKRERPSSSASMTLQNSYDSARDATVSADVLLLQEFKKANHETASCDEQIKSVKPRCGTNDEFKRHQPRLTSKNTTVKDAKHQPKDDGAAKLQPSAAVLTPLVENLRTTNEAEVSTVVTGRERLKRHRIEVAGRVWIPDIWGQEELLKDWIDCSAFDASVMNSSIMSARAALVEEGRRANSSRIRIENRC</sequence>
<dbReference type="OrthoDB" id="672067at2759"/>
<organism evidence="2 3">
    <name type="scientific">Coffea canephora</name>
    <name type="common">Robusta coffee</name>
    <dbReference type="NCBI Taxonomy" id="49390"/>
    <lineage>
        <taxon>Eukaryota</taxon>
        <taxon>Viridiplantae</taxon>
        <taxon>Streptophyta</taxon>
        <taxon>Embryophyta</taxon>
        <taxon>Tracheophyta</taxon>
        <taxon>Spermatophyta</taxon>
        <taxon>Magnoliopsida</taxon>
        <taxon>eudicotyledons</taxon>
        <taxon>Gunneridae</taxon>
        <taxon>Pentapetalae</taxon>
        <taxon>asterids</taxon>
        <taxon>lamiids</taxon>
        <taxon>Gentianales</taxon>
        <taxon>Rubiaceae</taxon>
        <taxon>Ixoroideae</taxon>
        <taxon>Gardenieae complex</taxon>
        <taxon>Bertiereae - Coffeeae clade</taxon>
        <taxon>Coffeeae</taxon>
        <taxon>Coffea</taxon>
    </lineage>
</organism>
<name>A0A068V4G0_COFCA</name>
<dbReference type="CDD" id="cd22645">
    <property type="entry name" value="BIC1_CID"/>
    <property type="match status" value="1"/>
</dbReference>
<feature type="region of interest" description="Disordered" evidence="1">
    <location>
        <begin position="1"/>
        <end position="21"/>
    </location>
</feature>
<evidence type="ECO:0000256" key="1">
    <source>
        <dbReference type="SAM" id="MobiDB-lite"/>
    </source>
</evidence>
<feature type="region of interest" description="Disordered" evidence="1">
    <location>
        <begin position="57"/>
        <end position="92"/>
    </location>
</feature>
<dbReference type="Gramene" id="CDP15409">
    <property type="protein sequence ID" value="CDP15409"/>
    <property type="gene ID" value="GSCOC_T00043135001"/>
</dbReference>
<evidence type="ECO:0000313" key="2">
    <source>
        <dbReference type="EMBL" id="CDP15409.1"/>
    </source>
</evidence>
<dbReference type="EMBL" id="HG739182">
    <property type="protein sequence ID" value="CDP15409.1"/>
    <property type="molecule type" value="Genomic_DNA"/>
</dbReference>
<feature type="compositionally biased region" description="Polar residues" evidence="1">
    <location>
        <begin position="7"/>
        <end position="19"/>
    </location>
</feature>
<reference evidence="2" key="2">
    <citation type="submission" date="2014-06" db="EMBL/GenBank/DDBJ databases">
        <title>Structure and adaptive landscape of the coffee genome.</title>
        <authorList>
            <person name="Denoeud F."/>
            <person name="Wincker P."/>
            <person name="Lashermes P."/>
        </authorList>
    </citation>
    <scope>NUCLEOTIDE SEQUENCE [LARGE SCALE GENOMIC DNA]</scope>
    <source>
        <strain evidence="2">DH200</strain>
    </source>
</reference>
<dbReference type="PANTHER" id="PTHR34207:SF2">
    <property type="entry name" value="PROTEIN BIC1"/>
    <property type="match status" value="1"/>
</dbReference>
<accession>A0A068V4G0</accession>
<reference evidence="2" key="1">
    <citation type="submission" date="2013-11" db="EMBL/GenBank/DDBJ databases">
        <authorList>
            <person name="Genoscope - CEA"/>
        </authorList>
    </citation>
    <scope>NUCLEOTIDE SEQUENCE</scope>
    <source>
        <strain evidence="2">DH200</strain>
    </source>
</reference>
<keyword evidence="3" id="KW-1185">Reference proteome</keyword>
<feature type="compositionally biased region" description="Basic and acidic residues" evidence="1">
    <location>
        <begin position="76"/>
        <end position="89"/>
    </location>
</feature>
<dbReference type="STRING" id="49390.A0A068V4G0"/>
<proteinExistence type="predicted"/>